<evidence type="ECO:0008006" key="3">
    <source>
        <dbReference type="Google" id="ProtNLM"/>
    </source>
</evidence>
<comment type="caution">
    <text evidence="1">The sequence shown here is derived from an EMBL/GenBank/DDBJ whole genome shotgun (WGS) entry which is preliminary data.</text>
</comment>
<dbReference type="EMBL" id="LZKQ01000159">
    <property type="protein sequence ID" value="OBI82902.1"/>
    <property type="molecule type" value="Genomic_DNA"/>
</dbReference>
<dbReference type="InterPro" id="IPR012349">
    <property type="entry name" value="Split_barrel_FMN-bd"/>
</dbReference>
<protein>
    <recommendedName>
        <fullName evidence="3">Pyridoxamine 5'-phosphate oxidase putative domain-containing protein</fullName>
    </recommendedName>
</protein>
<accession>A0A1A3C979</accession>
<dbReference type="Gene3D" id="2.30.110.10">
    <property type="entry name" value="Electron Transport, Fmn-binding Protein, Chain A"/>
    <property type="match status" value="1"/>
</dbReference>
<evidence type="ECO:0000313" key="2">
    <source>
        <dbReference type="Proteomes" id="UP000093795"/>
    </source>
</evidence>
<dbReference type="AlphaFoldDB" id="A0A1A3C979"/>
<sequence length="136" mass="14355">MGAKTAKKVDLERLAAALPDFPFGYLVSVDDDYRVHTVTVEPTMRGAVLDVGMVGGGTRRNLARRGSVTVLWPPAEPGGYSLIVDGTAEVSDDDPDADTAHCVVVPTRALLHRNADAPSVAKGCLHDCVVFSVPAQ</sequence>
<evidence type="ECO:0000313" key="1">
    <source>
        <dbReference type="EMBL" id="OBI82902.1"/>
    </source>
</evidence>
<gene>
    <name evidence="1" type="ORF">A9X01_21980</name>
</gene>
<reference evidence="1 2" key="1">
    <citation type="submission" date="2016-06" db="EMBL/GenBank/DDBJ databases">
        <authorList>
            <person name="Kjaerup R.B."/>
            <person name="Dalgaard T.S."/>
            <person name="Juul-Madsen H.R."/>
        </authorList>
    </citation>
    <scope>NUCLEOTIDE SEQUENCE [LARGE SCALE GENOMIC DNA]</scope>
    <source>
        <strain evidence="1 2">1081914.2</strain>
    </source>
</reference>
<name>A0A1A3C979_MYCAS</name>
<dbReference type="STRING" id="1790.A5645_21445"/>
<dbReference type="SUPFAM" id="SSF50475">
    <property type="entry name" value="FMN-binding split barrel"/>
    <property type="match status" value="1"/>
</dbReference>
<dbReference type="Proteomes" id="UP000093795">
    <property type="component" value="Unassembled WGS sequence"/>
</dbReference>
<dbReference type="OrthoDB" id="8907583at2"/>
<dbReference type="RefSeq" id="WP_065121430.1">
    <property type="nucleotide sequence ID" value="NZ_LZKQ01000159.1"/>
</dbReference>
<proteinExistence type="predicted"/>
<organism evidence="1 2">
    <name type="scientific">Mycobacterium asiaticum</name>
    <dbReference type="NCBI Taxonomy" id="1790"/>
    <lineage>
        <taxon>Bacteria</taxon>
        <taxon>Bacillati</taxon>
        <taxon>Actinomycetota</taxon>
        <taxon>Actinomycetes</taxon>
        <taxon>Mycobacteriales</taxon>
        <taxon>Mycobacteriaceae</taxon>
        <taxon>Mycobacterium</taxon>
    </lineage>
</organism>